<feature type="binding site" evidence="6">
    <location>
        <position position="372"/>
    </location>
    <ligand>
        <name>substrate</name>
    </ligand>
</feature>
<gene>
    <name evidence="6 11" type="primary">lysA</name>
    <name evidence="11" type="ORF">D8S82_29895</name>
</gene>
<comment type="pathway">
    <text evidence="6 9">Amino-acid biosynthesis; L-lysine biosynthesis via DAP pathway; L-lysine from DL-2,6-diaminopimelate: step 1/1.</text>
</comment>
<dbReference type="PANTHER" id="PTHR43727:SF2">
    <property type="entry name" value="GROUP IV DECARBOXYLASE"/>
    <property type="match status" value="1"/>
</dbReference>
<dbReference type="NCBIfam" id="TIGR01048">
    <property type="entry name" value="lysA"/>
    <property type="match status" value="1"/>
</dbReference>
<feature type="active site" description="Proton donor" evidence="8">
    <location>
        <position position="371"/>
    </location>
</feature>
<dbReference type="Pfam" id="PF02784">
    <property type="entry name" value="Orn_Arg_deC_N"/>
    <property type="match status" value="1"/>
</dbReference>
<dbReference type="SUPFAM" id="SSF51419">
    <property type="entry name" value="PLP-binding barrel"/>
    <property type="match status" value="1"/>
</dbReference>
<feature type="binding site" evidence="6">
    <location>
        <begin position="300"/>
        <end position="303"/>
    </location>
    <ligand>
        <name>pyridoxal 5'-phosphate</name>
        <dbReference type="ChEBI" id="CHEBI:597326"/>
    </ligand>
</feature>
<comment type="caution">
    <text evidence="11">The sequence shown here is derived from an EMBL/GenBank/DDBJ whole genome shotgun (WGS) entry which is preliminary data.</text>
</comment>
<sequence length="467" mass="49477">MTLLDHLPPLRHAHPDRAVCPSTSAVDSAGRLCVGGIALTSIADEFGTPSYVIDEADFRGRIRHYQSALRGVRVVYAGKSLLTTTVARWVAEEGLGLDVCSAGELAVALAAGTDPARIVMHGNAKTVDELRDAVTAGVGTVVVDSLTEISHLAGVVRRPQRVLVRVTPDIDIHGHRAINTGVADQKFGFTVDDAEFGEAVDRISQHRLLTLVGLHCHLGSQITDPTLYGRAIHRLVPAMADIRARHGMTLSELNIGGGHGVPYLAGEPELDLQALSVTVDRALAEACAAADFPRPNITVEPGRAISARAGVTVYRIQTLKSRPGGRTFVAVDGGMSDNPRVALYGANYTVALANRQSASQVTPMTVVGRHCEAGDELARDVLLPADLRPGDLLAFACTGAYNHSMASTYNSVGRPPVVSVADGRVRELVRRETVADLLARDRGALDIGRAPTRPRNSSGCAALLHGE</sequence>
<keyword evidence="5 6" id="KW-0456">Lyase</keyword>
<dbReference type="InterPro" id="IPR000183">
    <property type="entry name" value="Orn/DAP/Arg_de-COase"/>
</dbReference>
<evidence type="ECO:0000256" key="8">
    <source>
        <dbReference type="PIRSR" id="PIRSR600183-50"/>
    </source>
</evidence>
<dbReference type="HAMAP" id="MF_02120">
    <property type="entry name" value="LysA"/>
    <property type="match status" value="1"/>
</dbReference>
<dbReference type="GO" id="GO:0008836">
    <property type="term" value="F:diaminopimelate decarboxylase activity"/>
    <property type="evidence" value="ECO:0007669"/>
    <property type="project" value="UniProtKB-UniRule"/>
</dbReference>
<feature type="binding site" evidence="6">
    <location>
        <position position="344"/>
    </location>
    <ligand>
        <name>substrate</name>
    </ligand>
</feature>
<dbReference type="UniPathway" id="UPA00034">
    <property type="reaction ID" value="UER00027"/>
</dbReference>
<dbReference type="InterPro" id="IPR022644">
    <property type="entry name" value="De-COase2_N"/>
</dbReference>
<comment type="catalytic activity">
    <reaction evidence="6 9">
        <text>meso-2,6-diaminopimelate + H(+) = L-lysine + CO2</text>
        <dbReference type="Rhea" id="RHEA:15101"/>
        <dbReference type="ChEBI" id="CHEBI:15378"/>
        <dbReference type="ChEBI" id="CHEBI:16526"/>
        <dbReference type="ChEBI" id="CHEBI:32551"/>
        <dbReference type="ChEBI" id="CHEBI:57791"/>
        <dbReference type="EC" id="4.1.1.20"/>
    </reaction>
</comment>
<comment type="function">
    <text evidence="6">Specifically catalyzes the decarboxylation of meso-diaminopimelate (meso-DAP) to L-lysine.</text>
</comment>
<dbReference type="Gene3D" id="2.40.37.10">
    <property type="entry name" value="Lyase, Ornithine Decarboxylase, Chain A, domain 1"/>
    <property type="match status" value="1"/>
</dbReference>
<keyword evidence="2 6" id="KW-0210">Decarboxylase</keyword>
<proteinExistence type="inferred from homology"/>
<keyword evidence="6" id="KW-0028">Amino-acid biosynthesis</keyword>
<dbReference type="EC" id="4.1.1.20" evidence="6 7"/>
<dbReference type="Proteomes" id="UP000315759">
    <property type="component" value="Unassembled WGS sequence"/>
</dbReference>
<protein>
    <recommendedName>
        <fullName evidence="6 7">Diaminopimelate decarboxylase</fullName>
        <shortName evidence="6">DAP decarboxylase</shortName>
        <shortName evidence="6">DAPDC</shortName>
        <ecNumber evidence="6 7">4.1.1.20</ecNumber>
    </recommendedName>
</protein>
<comment type="similarity">
    <text evidence="6">Belongs to the Orn/Lys/Arg decarboxylase class-II family. LysA subfamily.</text>
</comment>
<evidence type="ECO:0000256" key="5">
    <source>
        <dbReference type="ARBA" id="ARBA00023239"/>
    </source>
</evidence>
<dbReference type="PROSITE" id="PS00878">
    <property type="entry name" value="ODR_DC_2_1"/>
    <property type="match status" value="1"/>
</dbReference>
<feature type="binding site" evidence="6">
    <location>
        <position position="401"/>
    </location>
    <ligand>
        <name>substrate</name>
    </ligand>
</feature>
<dbReference type="InterPro" id="IPR029066">
    <property type="entry name" value="PLP-binding_barrel"/>
</dbReference>
<evidence type="ECO:0000313" key="11">
    <source>
        <dbReference type="EMBL" id="TQR82856.1"/>
    </source>
</evidence>
<keyword evidence="3 6" id="KW-0663">Pyridoxal phosphate</keyword>
<dbReference type="EMBL" id="VIFX01000057">
    <property type="protein sequence ID" value="TQR82856.1"/>
    <property type="molecule type" value="Genomic_DNA"/>
</dbReference>
<feature type="binding site" evidence="6">
    <location>
        <position position="303"/>
    </location>
    <ligand>
        <name>substrate</name>
    </ligand>
</feature>
<dbReference type="InterPro" id="IPR009006">
    <property type="entry name" value="Ala_racemase/Decarboxylase_C"/>
</dbReference>
<dbReference type="AlphaFoldDB" id="A0A544VSA6"/>
<evidence type="ECO:0000259" key="10">
    <source>
        <dbReference type="Pfam" id="PF02784"/>
    </source>
</evidence>
<dbReference type="PRINTS" id="PR01181">
    <property type="entry name" value="DAPDCRBXLASE"/>
</dbReference>
<accession>A0A544VSA6</accession>
<comment type="subunit">
    <text evidence="6">Homodimer.</text>
</comment>
<dbReference type="InterPro" id="IPR002986">
    <property type="entry name" value="DAP_deCOOHase_LysA"/>
</dbReference>
<dbReference type="RefSeq" id="WP_142555563.1">
    <property type="nucleotide sequence ID" value="NZ_VIFX01000057.1"/>
</dbReference>
<evidence type="ECO:0000256" key="3">
    <source>
        <dbReference type="ARBA" id="ARBA00022898"/>
    </source>
</evidence>
<keyword evidence="12" id="KW-1185">Reference proteome</keyword>
<evidence type="ECO:0000256" key="2">
    <source>
        <dbReference type="ARBA" id="ARBA00022793"/>
    </source>
</evidence>
<evidence type="ECO:0000256" key="4">
    <source>
        <dbReference type="ARBA" id="ARBA00023154"/>
    </source>
</evidence>
<feature type="binding site" evidence="6">
    <location>
        <position position="340"/>
    </location>
    <ligand>
        <name>substrate</name>
    </ligand>
</feature>
<dbReference type="Gene3D" id="3.20.20.10">
    <property type="entry name" value="Alanine racemase"/>
    <property type="match status" value="1"/>
</dbReference>
<dbReference type="InterPro" id="IPR022653">
    <property type="entry name" value="De-COase2_pyr-phos_BS"/>
</dbReference>
<dbReference type="PRINTS" id="PR01179">
    <property type="entry name" value="ODADCRBXLASE"/>
</dbReference>
<reference evidence="11 12" key="1">
    <citation type="submission" date="2018-10" db="EMBL/GenBank/DDBJ databases">
        <title>Draft genome of Mycobacterium hodleri strain B.</title>
        <authorList>
            <person name="Amande T.J."/>
            <person name="Mcgenity T.J."/>
        </authorList>
    </citation>
    <scope>NUCLEOTIDE SEQUENCE [LARGE SCALE GENOMIC DNA]</scope>
    <source>
        <strain evidence="11 12">B</strain>
    </source>
</reference>
<dbReference type="CDD" id="cd06828">
    <property type="entry name" value="PLPDE_III_DapDC"/>
    <property type="match status" value="1"/>
</dbReference>
<dbReference type="FunFam" id="3.20.20.10:FF:000003">
    <property type="entry name" value="Diaminopimelate decarboxylase"/>
    <property type="match status" value="1"/>
</dbReference>
<feature type="binding site" evidence="6">
    <location>
        <position position="258"/>
    </location>
    <ligand>
        <name>pyridoxal 5'-phosphate</name>
        <dbReference type="ChEBI" id="CHEBI:597326"/>
    </ligand>
</feature>
<evidence type="ECO:0000256" key="9">
    <source>
        <dbReference type="RuleBase" id="RU003738"/>
    </source>
</evidence>
<feature type="domain" description="Orn/DAP/Arg decarboxylase 2 N-terminal" evidence="10">
    <location>
        <begin position="57"/>
        <end position="307"/>
    </location>
</feature>
<dbReference type="SUPFAM" id="SSF50621">
    <property type="entry name" value="Alanine racemase C-terminal domain-like"/>
    <property type="match status" value="1"/>
</dbReference>
<name>A0A544VSA6_9MYCO</name>
<organism evidence="11 12">
    <name type="scientific">Mycolicibacterium hodleri</name>
    <dbReference type="NCBI Taxonomy" id="49897"/>
    <lineage>
        <taxon>Bacteria</taxon>
        <taxon>Bacillati</taxon>
        <taxon>Actinomycetota</taxon>
        <taxon>Actinomycetes</taxon>
        <taxon>Mycobacteriales</taxon>
        <taxon>Mycobacteriaceae</taxon>
        <taxon>Mycolicibacterium</taxon>
    </lineage>
</organism>
<evidence type="ECO:0000256" key="6">
    <source>
        <dbReference type="HAMAP-Rule" id="MF_02120"/>
    </source>
</evidence>
<feature type="binding site" evidence="6">
    <location>
        <position position="401"/>
    </location>
    <ligand>
        <name>pyridoxal 5'-phosphate</name>
        <dbReference type="ChEBI" id="CHEBI:597326"/>
    </ligand>
</feature>
<comment type="cofactor">
    <cofactor evidence="1 6 8 9">
        <name>pyridoxal 5'-phosphate</name>
        <dbReference type="ChEBI" id="CHEBI:597326"/>
    </cofactor>
</comment>
<dbReference type="GO" id="GO:0009089">
    <property type="term" value="P:lysine biosynthetic process via diaminopimelate"/>
    <property type="evidence" value="ECO:0007669"/>
    <property type="project" value="UniProtKB-UniRule"/>
</dbReference>
<evidence type="ECO:0000256" key="1">
    <source>
        <dbReference type="ARBA" id="ARBA00001933"/>
    </source>
</evidence>
<dbReference type="GO" id="GO:0030170">
    <property type="term" value="F:pyridoxal phosphate binding"/>
    <property type="evidence" value="ECO:0007669"/>
    <property type="project" value="UniProtKB-UniRule"/>
</dbReference>
<keyword evidence="4 6" id="KW-0457">Lysine biosynthesis</keyword>
<feature type="modified residue" description="N6-(pyridoxal phosphate)lysine" evidence="6 8">
    <location>
        <position position="79"/>
    </location>
</feature>
<evidence type="ECO:0000256" key="7">
    <source>
        <dbReference type="NCBIfam" id="TIGR01048"/>
    </source>
</evidence>
<evidence type="ECO:0000313" key="12">
    <source>
        <dbReference type="Proteomes" id="UP000315759"/>
    </source>
</evidence>
<dbReference type="PANTHER" id="PTHR43727">
    <property type="entry name" value="DIAMINOPIMELATE DECARBOXYLASE"/>
    <property type="match status" value="1"/>
</dbReference>